<gene>
    <name evidence="1" type="ORF">FP2506_12109</name>
</gene>
<evidence type="ECO:0000313" key="1">
    <source>
        <dbReference type="EMBL" id="EAU41007.1"/>
    </source>
</evidence>
<evidence type="ECO:0000313" key="2">
    <source>
        <dbReference type="Proteomes" id="UP000004310"/>
    </source>
</evidence>
<keyword evidence="2" id="KW-1185">Reference proteome</keyword>
<comment type="caution">
    <text evidence="1">The sequence shown here is derived from an EMBL/GenBank/DDBJ whole genome shotgun (WGS) entry which is preliminary data.</text>
</comment>
<organism evidence="1 2">
    <name type="scientific">Fulvimarina pelagi HTCC2506</name>
    <dbReference type="NCBI Taxonomy" id="314231"/>
    <lineage>
        <taxon>Bacteria</taxon>
        <taxon>Pseudomonadati</taxon>
        <taxon>Pseudomonadota</taxon>
        <taxon>Alphaproteobacteria</taxon>
        <taxon>Hyphomicrobiales</taxon>
        <taxon>Aurantimonadaceae</taxon>
        <taxon>Fulvimarina</taxon>
    </lineage>
</organism>
<dbReference type="AlphaFoldDB" id="Q0G1S4"/>
<name>Q0G1S4_9HYPH</name>
<protein>
    <submittedName>
        <fullName evidence="1">Uncharacterized protein</fullName>
    </submittedName>
</protein>
<reference evidence="1 2" key="1">
    <citation type="journal article" date="2010" name="J. Bacteriol.">
        <title>Genome sequence of Fulvimarina pelagi HTCC2506T, a Mn(II)-oxidizing alphaproteobacterium possessing an aerobic anoxygenic photosynthetic gene cluster and Xanthorhodopsin.</title>
        <authorList>
            <person name="Kang I."/>
            <person name="Oh H.M."/>
            <person name="Lim S.I."/>
            <person name="Ferriera S."/>
            <person name="Giovannoni S.J."/>
            <person name="Cho J.C."/>
        </authorList>
    </citation>
    <scope>NUCLEOTIDE SEQUENCE [LARGE SCALE GENOMIC DNA]</scope>
    <source>
        <strain evidence="1 2">HTCC2506</strain>
    </source>
</reference>
<dbReference type="Proteomes" id="UP000004310">
    <property type="component" value="Unassembled WGS sequence"/>
</dbReference>
<proteinExistence type="predicted"/>
<sequence>MHERILTEHGAGDRDRLNTIVADPNMPQKHVWRARIVIMSANGVCTNAIRTATSKSNTTVWRW</sequence>
<accession>Q0G1S4</accession>
<dbReference type="HOGENOM" id="CLU_2879350_0_0_5"/>
<dbReference type="EMBL" id="AATP01000004">
    <property type="protein sequence ID" value="EAU41007.1"/>
    <property type="molecule type" value="Genomic_DNA"/>
</dbReference>